<sequence length="217" mass="23775">MAGGSISIQIENLRQLVADVQAIEAGGRKAISSTVKDVKARAPGWIAQEVTAVYNIKKGEITPSSGGKPKKMAGSIRITGETIEELTLVYKGRLLTPVHFGMTPKAPPAGRSYTLKAQILKGSKKVIGRYKNTRTKGGPYSQRSHWILMGTGNTKADGTSWIPFQRMSKTRTDIQKMTTISVPQMITSDRTNEAIMLRLNTETAKRLDHHMKRALGL</sequence>
<dbReference type="RefSeq" id="WP_016148031.1">
    <property type="nucleotide sequence ID" value="NZ_KB976104.1"/>
</dbReference>
<reference evidence="1 2" key="1">
    <citation type="submission" date="2013-01" db="EMBL/GenBank/DDBJ databases">
        <title>The Genome Sequence of Butyricicoccus pullicaecorum 1.2.</title>
        <authorList>
            <consortium name="The Broad Institute Genome Sequencing Platform"/>
            <person name="Earl A."/>
            <person name="Ward D."/>
            <person name="Feldgarden M."/>
            <person name="Gevers D."/>
            <person name="Van Immerseel F."/>
            <person name="Eeckhaut V."/>
            <person name="Walker B."/>
            <person name="Young S.K."/>
            <person name="Zeng Q."/>
            <person name="Gargeya S."/>
            <person name="Fitzgerald M."/>
            <person name="Haas B."/>
            <person name="Abouelleil A."/>
            <person name="Alvarado L."/>
            <person name="Arachchi H.M."/>
            <person name="Berlin A.M."/>
            <person name="Chapman S.B."/>
            <person name="Dewar J."/>
            <person name="Goldberg J."/>
            <person name="Griggs A."/>
            <person name="Gujja S."/>
            <person name="Hansen M."/>
            <person name="Howarth C."/>
            <person name="Imamovic A."/>
            <person name="Larimer J."/>
            <person name="McCowan C."/>
            <person name="Murphy C."/>
            <person name="Neiman D."/>
            <person name="Pearson M."/>
            <person name="Priest M."/>
            <person name="Roberts A."/>
            <person name="Saif S."/>
            <person name="Shea T."/>
            <person name="Sisk P."/>
            <person name="Sykes S."/>
            <person name="Wortman J."/>
            <person name="Nusbaum C."/>
            <person name="Birren B."/>
        </authorList>
    </citation>
    <scope>NUCLEOTIDE SEQUENCE [LARGE SCALE GENOMIC DNA]</scope>
    <source>
        <strain evidence="1 2">1.2</strain>
    </source>
</reference>
<dbReference type="Proteomes" id="UP000013981">
    <property type="component" value="Unassembled WGS sequence"/>
</dbReference>
<gene>
    <name evidence="1" type="ORF">HMPREF1526_01897</name>
</gene>
<comment type="caution">
    <text evidence="1">The sequence shown here is derived from an EMBL/GenBank/DDBJ whole genome shotgun (WGS) entry which is preliminary data.</text>
</comment>
<dbReference type="HOGENOM" id="CLU_1270347_0_0_9"/>
<dbReference type="EMBL" id="AQOB01000006">
    <property type="protein sequence ID" value="EOQ37206.1"/>
    <property type="molecule type" value="Genomic_DNA"/>
</dbReference>
<evidence type="ECO:0000313" key="1">
    <source>
        <dbReference type="EMBL" id="EOQ37206.1"/>
    </source>
</evidence>
<dbReference type="OrthoDB" id="1857235at2"/>
<dbReference type="eggNOG" id="ENOG502ZB08">
    <property type="taxonomic scope" value="Bacteria"/>
</dbReference>
<protein>
    <submittedName>
        <fullName evidence="1">Uncharacterized protein</fullName>
    </submittedName>
</protein>
<dbReference type="PATRIC" id="fig|1203606.4.peg.1849"/>
<proteinExistence type="predicted"/>
<organism evidence="1 2">
    <name type="scientific">Butyricicoccus pullicaecorum 1.2</name>
    <dbReference type="NCBI Taxonomy" id="1203606"/>
    <lineage>
        <taxon>Bacteria</taxon>
        <taxon>Bacillati</taxon>
        <taxon>Bacillota</taxon>
        <taxon>Clostridia</taxon>
        <taxon>Eubacteriales</taxon>
        <taxon>Butyricicoccaceae</taxon>
        <taxon>Butyricicoccus</taxon>
    </lineage>
</organism>
<keyword evidence="2" id="KW-1185">Reference proteome</keyword>
<dbReference type="AlphaFoldDB" id="R8VY35"/>
<name>R8VY35_9FIRM</name>
<evidence type="ECO:0000313" key="2">
    <source>
        <dbReference type="Proteomes" id="UP000013981"/>
    </source>
</evidence>
<accession>R8VY35</accession>